<dbReference type="AlphaFoldDB" id="A0A9D1THA5"/>
<feature type="transmembrane region" description="Helical" evidence="1">
    <location>
        <begin position="117"/>
        <end position="140"/>
    </location>
</feature>
<gene>
    <name evidence="2" type="ORF">H9746_03360</name>
</gene>
<sequence length="320" mass="36641">MINQTEMPICKRKTTIGGQAIIEGITMKGPKRTCVVVRKQNGKLSIKERDTNNPANKYPILKLPILRGATSLFTALKDGLDDIEYSSSFFETEEDEKPSRFEAWLESKLGSEKLEKLIMNFAMLIGIIIPVCLFMLLPSFVGGLLPENTPIFLRNLTESLLRIVIFLVFMWTISHMKDIERTFRYHGAEHKTIFCYEAELPLTVENVRKMPRFHPRCGTSFLFVLIIVATLVSCIVFSIVEVTNPFLRALTHLILLPFVVGISYEFNRYAGRHNNIICKILRWPGLMIQHLTVFEPDDSMIEVAIEGMKRVIPDDNSDNW</sequence>
<feature type="transmembrane region" description="Helical" evidence="1">
    <location>
        <begin position="160"/>
        <end position="176"/>
    </location>
</feature>
<feature type="transmembrane region" description="Helical" evidence="1">
    <location>
        <begin position="218"/>
        <end position="240"/>
    </location>
</feature>
<evidence type="ECO:0000313" key="2">
    <source>
        <dbReference type="EMBL" id="HIV61872.1"/>
    </source>
</evidence>
<accession>A0A9D1THA5</accession>
<feature type="transmembrane region" description="Helical" evidence="1">
    <location>
        <begin position="246"/>
        <end position="264"/>
    </location>
</feature>
<comment type="caution">
    <text evidence="2">The sequence shown here is derived from an EMBL/GenBank/DDBJ whole genome shotgun (WGS) entry which is preliminary data.</text>
</comment>
<evidence type="ECO:0000313" key="3">
    <source>
        <dbReference type="Proteomes" id="UP000886808"/>
    </source>
</evidence>
<dbReference type="Pfam" id="PF07136">
    <property type="entry name" value="DUF1385"/>
    <property type="match status" value="1"/>
</dbReference>
<proteinExistence type="predicted"/>
<name>A0A9D1THA5_9FIRM</name>
<keyword evidence="1" id="KW-0472">Membrane</keyword>
<dbReference type="InterPro" id="IPR010787">
    <property type="entry name" value="DUF1385"/>
</dbReference>
<evidence type="ECO:0000256" key="1">
    <source>
        <dbReference type="SAM" id="Phobius"/>
    </source>
</evidence>
<reference evidence="2" key="1">
    <citation type="journal article" date="2021" name="PeerJ">
        <title>Extensive microbial diversity within the chicken gut microbiome revealed by metagenomics and culture.</title>
        <authorList>
            <person name="Gilroy R."/>
            <person name="Ravi A."/>
            <person name="Getino M."/>
            <person name="Pursley I."/>
            <person name="Horton D.L."/>
            <person name="Alikhan N.F."/>
            <person name="Baker D."/>
            <person name="Gharbi K."/>
            <person name="Hall N."/>
            <person name="Watson M."/>
            <person name="Adriaenssens E.M."/>
            <person name="Foster-Nyarko E."/>
            <person name="Jarju S."/>
            <person name="Secka A."/>
            <person name="Antonio M."/>
            <person name="Oren A."/>
            <person name="Chaudhuri R.R."/>
            <person name="La Ragione R."/>
            <person name="Hildebrand F."/>
            <person name="Pallen M.J."/>
        </authorList>
    </citation>
    <scope>NUCLEOTIDE SEQUENCE</scope>
    <source>
        <strain evidence="2">CHK193-4272</strain>
    </source>
</reference>
<keyword evidence="1" id="KW-0812">Transmembrane</keyword>
<dbReference type="EMBL" id="DXIE01000025">
    <property type="protein sequence ID" value="HIV61872.1"/>
    <property type="molecule type" value="Genomic_DNA"/>
</dbReference>
<organism evidence="2 3">
    <name type="scientific">Candidatus Butyricicoccus avistercoris</name>
    <dbReference type="NCBI Taxonomy" id="2838518"/>
    <lineage>
        <taxon>Bacteria</taxon>
        <taxon>Bacillati</taxon>
        <taxon>Bacillota</taxon>
        <taxon>Clostridia</taxon>
        <taxon>Eubacteriales</taxon>
        <taxon>Butyricicoccaceae</taxon>
        <taxon>Butyricicoccus</taxon>
    </lineage>
</organism>
<keyword evidence="1" id="KW-1133">Transmembrane helix</keyword>
<dbReference type="Proteomes" id="UP000886808">
    <property type="component" value="Unassembled WGS sequence"/>
</dbReference>
<reference evidence="2" key="2">
    <citation type="submission" date="2021-04" db="EMBL/GenBank/DDBJ databases">
        <authorList>
            <person name="Gilroy R."/>
        </authorList>
    </citation>
    <scope>NUCLEOTIDE SEQUENCE</scope>
    <source>
        <strain evidence="2">CHK193-4272</strain>
    </source>
</reference>
<dbReference type="PANTHER" id="PTHR42867:SF1">
    <property type="entry name" value="MEMBRANE PROTEIN-RELATED"/>
    <property type="match status" value="1"/>
</dbReference>
<protein>
    <submittedName>
        <fullName evidence="2">DUF1385 domain-containing protein</fullName>
    </submittedName>
</protein>
<dbReference type="PANTHER" id="PTHR42867">
    <property type="entry name" value="MEMBRANE PROTEIN-RELATED"/>
    <property type="match status" value="1"/>
</dbReference>